<dbReference type="SUPFAM" id="SSF57903">
    <property type="entry name" value="FYVE/PHD zinc finger"/>
    <property type="match status" value="1"/>
</dbReference>
<evidence type="ECO:0000256" key="4">
    <source>
        <dbReference type="PROSITE-ProRule" id="PRU00508"/>
    </source>
</evidence>
<dbReference type="InterPro" id="IPR013083">
    <property type="entry name" value="Znf_RING/FYVE/PHD"/>
</dbReference>
<dbReference type="PANTHER" id="PTHR13513:SF9">
    <property type="entry name" value="E3 UBIQUITIN-PROTEIN LIGASE UBR7-RELATED"/>
    <property type="match status" value="1"/>
</dbReference>
<evidence type="ECO:0000259" key="5">
    <source>
        <dbReference type="PROSITE" id="PS51157"/>
    </source>
</evidence>
<dbReference type="Proteomes" id="UP000077115">
    <property type="component" value="Unassembled WGS sequence"/>
</dbReference>
<gene>
    <name evidence="6" type="ORF">BDEG_20439</name>
</gene>
<keyword evidence="3" id="KW-0862">Zinc</keyword>
<accession>A0A177W8Y1</accession>
<dbReference type="Pfam" id="PF02207">
    <property type="entry name" value="zf-UBR"/>
    <property type="match status" value="1"/>
</dbReference>
<dbReference type="SMART" id="SM00249">
    <property type="entry name" value="PHD"/>
    <property type="match status" value="1"/>
</dbReference>
<dbReference type="PROSITE" id="PS01359">
    <property type="entry name" value="ZF_PHD_1"/>
    <property type="match status" value="1"/>
</dbReference>
<dbReference type="InterPro" id="IPR047506">
    <property type="entry name" value="UBR7-like_UBR-box"/>
</dbReference>
<keyword evidence="1" id="KW-0479">Metal-binding</keyword>
<dbReference type="InterPro" id="IPR011011">
    <property type="entry name" value="Znf_FYVE_PHD"/>
</dbReference>
<feature type="domain" description="UBR-type" evidence="5">
    <location>
        <begin position="43"/>
        <end position="114"/>
    </location>
</feature>
<dbReference type="GO" id="GO:0005737">
    <property type="term" value="C:cytoplasm"/>
    <property type="evidence" value="ECO:0007669"/>
    <property type="project" value="TreeGrafter"/>
</dbReference>
<reference evidence="6 7" key="2">
    <citation type="submission" date="2016-05" db="EMBL/GenBank/DDBJ databases">
        <title>Lineage-specific infection strategies underlie the spectrum of fungal disease in amphibians.</title>
        <authorList>
            <person name="Cuomo C.A."/>
            <person name="Farrer R.A."/>
            <person name="James T."/>
            <person name="Longcore J."/>
            <person name="Birren B."/>
        </authorList>
    </citation>
    <scope>NUCLEOTIDE SEQUENCE [LARGE SCALE GENOMIC DNA]</scope>
    <source>
        <strain evidence="6 7">JEL423</strain>
    </source>
</reference>
<dbReference type="InterPro" id="IPR003126">
    <property type="entry name" value="Znf_UBR"/>
</dbReference>
<dbReference type="PROSITE" id="PS51157">
    <property type="entry name" value="ZF_UBR"/>
    <property type="match status" value="1"/>
</dbReference>
<dbReference type="InterPro" id="IPR001965">
    <property type="entry name" value="Znf_PHD"/>
</dbReference>
<protein>
    <recommendedName>
        <fullName evidence="5">UBR-type domain-containing protein</fullName>
    </recommendedName>
</protein>
<proteinExistence type="predicted"/>
<dbReference type="Gene3D" id="3.30.40.10">
    <property type="entry name" value="Zinc/RING finger domain, C3HC4 (zinc finger)"/>
    <property type="match status" value="1"/>
</dbReference>
<evidence type="ECO:0000256" key="3">
    <source>
        <dbReference type="ARBA" id="ARBA00022833"/>
    </source>
</evidence>
<dbReference type="GO" id="GO:0008270">
    <property type="term" value="F:zinc ion binding"/>
    <property type="evidence" value="ECO:0007669"/>
    <property type="project" value="UniProtKB-KW"/>
</dbReference>
<feature type="zinc finger region" description="UBR-type" evidence="4">
    <location>
        <begin position="43"/>
        <end position="114"/>
    </location>
</feature>
<dbReference type="AlphaFoldDB" id="A0A177W8Y1"/>
<dbReference type="CDD" id="cd19677">
    <property type="entry name" value="UBR-box_UBR7"/>
    <property type="match status" value="1"/>
</dbReference>
<keyword evidence="2" id="KW-0863">Zinc-finger</keyword>
<dbReference type="InterPro" id="IPR040204">
    <property type="entry name" value="UBR7"/>
</dbReference>
<evidence type="ECO:0000256" key="2">
    <source>
        <dbReference type="ARBA" id="ARBA00022771"/>
    </source>
</evidence>
<organism evidence="6 7">
    <name type="scientific">Batrachochytrium dendrobatidis (strain JEL423)</name>
    <dbReference type="NCBI Taxonomy" id="403673"/>
    <lineage>
        <taxon>Eukaryota</taxon>
        <taxon>Fungi</taxon>
        <taxon>Fungi incertae sedis</taxon>
        <taxon>Chytridiomycota</taxon>
        <taxon>Chytridiomycota incertae sedis</taxon>
        <taxon>Chytridiomycetes</taxon>
        <taxon>Rhizophydiales</taxon>
        <taxon>Rhizophydiales incertae sedis</taxon>
        <taxon>Batrachochytrium</taxon>
    </lineage>
</organism>
<evidence type="ECO:0000256" key="1">
    <source>
        <dbReference type="ARBA" id="ARBA00022723"/>
    </source>
</evidence>
<evidence type="ECO:0000313" key="7">
    <source>
        <dbReference type="Proteomes" id="UP000077115"/>
    </source>
</evidence>
<reference evidence="6 7" key="1">
    <citation type="submission" date="2006-10" db="EMBL/GenBank/DDBJ databases">
        <title>The Genome Sequence of Batrachochytrium dendrobatidis JEL423.</title>
        <authorList>
            <consortium name="The Broad Institute Genome Sequencing Platform"/>
            <person name="Birren B."/>
            <person name="Lander E."/>
            <person name="Galagan J."/>
            <person name="Cuomo C."/>
            <person name="Devon K."/>
            <person name="Jaffe D."/>
            <person name="Butler J."/>
            <person name="Alvarez P."/>
            <person name="Gnerre S."/>
            <person name="Grabherr M."/>
            <person name="Kleber M."/>
            <person name="Mauceli E."/>
            <person name="Brockman W."/>
            <person name="Young S."/>
            <person name="LaButti K."/>
            <person name="Sykes S."/>
            <person name="DeCaprio D."/>
            <person name="Crawford M."/>
            <person name="Koehrsen M."/>
            <person name="Engels R."/>
            <person name="Montgomery P."/>
            <person name="Pearson M."/>
            <person name="Howarth C."/>
            <person name="Larson L."/>
            <person name="White J."/>
            <person name="O'Leary S."/>
            <person name="Kodira C."/>
            <person name="Zeng Q."/>
            <person name="Yandava C."/>
            <person name="Alvarado L."/>
            <person name="Longcore J."/>
            <person name="James T."/>
        </authorList>
    </citation>
    <scope>NUCLEOTIDE SEQUENCE [LARGE SCALE GENOMIC DNA]</scope>
    <source>
        <strain evidence="6 7">JEL423</strain>
    </source>
</reference>
<dbReference type="SMART" id="SM00396">
    <property type="entry name" value="ZnF_UBR1"/>
    <property type="match status" value="1"/>
</dbReference>
<dbReference type="VEuPathDB" id="FungiDB:BDEG_20439"/>
<dbReference type="InterPro" id="IPR019786">
    <property type="entry name" value="Zinc_finger_PHD-type_CS"/>
</dbReference>
<dbReference type="EMBL" id="DS022300">
    <property type="protein sequence ID" value="OAJ36246.1"/>
    <property type="molecule type" value="Genomic_DNA"/>
</dbReference>
<name>A0A177W8Y1_BATDL</name>
<dbReference type="PANTHER" id="PTHR13513">
    <property type="entry name" value="E3 UBIQUITIN-PROTEIN LIGASE UBR7"/>
    <property type="match status" value="1"/>
</dbReference>
<sequence>MDQLAAVENNDSVLHDTITATEYLEQQEELEKDAAEALPYDFSVCSYSRGYVLQKVYSCKTCAVDAGQFVGVCYGCFVSCHTTHEVVELFQRRHFRCDCGTKCIKGTPCMLDPPGLQQEKSIQSNVENRYNRNFDGVFCVCLEPYNPEVETRTMFQCVICEDWFHDECVSKVPDEDAFEEFLCKACVVKHPFLQRYMHDPKMFCQVESDKTKTVDDSTPTFNENGKRKLAMPATQVDVLTDLSKVEEDVNVESDSIQNCIMLPIKLECVPTHLFALTNWHERLCHCTDCMDMYEREQLSFLFETLEEFTTEKDSDAGMGSF</sequence>
<dbReference type="GO" id="GO:0061630">
    <property type="term" value="F:ubiquitin protein ligase activity"/>
    <property type="evidence" value="ECO:0007669"/>
    <property type="project" value="InterPro"/>
</dbReference>
<evidence type="ECO:0000313" key="6">
    <source>
        <dbReference type="EMBL" id="OAJ36246.1"/>
    </source>
</evidence>